<dbReference type="InterPro" id="IPR001623">
    <property type="entry name" value="DnaJ_domain"/>
</dbReference>
<organism evidence="3 4">
    <name type="scientific">Entomospira culicis</name>
    <dbReference type="NCBI Taxonomy" id="2719989"/>
    <lineage>
        <taxon>Bacteria</taxon>
        <taxon>Pseudomonadati</taxon>
        <taxon>Spirochaetota</taxon>
        <taxon>Spirochaetia</taxon>
        <taxon>Spirochaetales</taxon>
        <taxon>Spirochaetaceae</taxon>
        <taxon>Entomospira</taxon>
    </lineage>
</organism>
<name>A0A968GI29_9SPIO</name>
<dbReference type="PANTHER" id="PTHR24074">
    <property type="entry name" value="CO-CHAPERONE PROTEIN DJLA"/>
    <property type="match status" value="1"/>
</dbReference>
<dbReference type="AlphaFoldDB" id="A0A968GI29"/>
<evidence type="ECO:0000313" key="4">
    <source>
        <dbReference type="Proteomes" id="UP000778951"/>
    </source>
</evidence>
<keyword evidence="1" id="KW-0472">Membrane</keyword>
<dbReference type="CDD" id="cd06257">
    <property type="entry name" value="DnaJ"/>
    <property type="match status" value="1"/>
</dbReference>
<evidence type="ECO:0000313" key="3">
    <source>
        <dbReference type="EMBL" id="NIZ69030.1"/>
    </source>
</evidence>
<keyword evidence="4" id="KW-1185">Reference proteome</keyword>
<dbReference type="InterPro" id="IPR050817">
    <property type="entry name" value="DjlA_DnaK_co-chaperone"/>
</dbReference>
<gene>
    <name evidence="3" type="ORF">HCT48_02225</name>
</gene>
<reference evidence="3" key="1">
    <citation type="submission" date="2020-03" db="EMBL/GenBank/DDBJ databases">
        <title>Spirochaetal bacteria isolated from arthropods constitute a novel genus Entomospira genus novum within the order Spirochaetales.</title>
        <authorList>
            <person name="Grana-Miraglia L."/>
            <person name="Sikutova S."/>
            <person name="Fingerle V."/>
            <person name="Sing A."/>
            <person name="Castillo-Ramirez S."/>
            <person name="Margos G."/>
            <person name="Rudolf I."/>
        </authorList>
    </citation>
    <scope>NUCLEOTIDE SEQUENCE</scope>
    <source>
        <strain evidence="3">BR149</strain>
    </source>
</reference>
<evidence type="ECO:0000256" key="1">
    <source>
        <dbReference type="SAM" id="Phobius"/>
    </source>
</evidence>
<dbReference type="RefSeq" id="WP_167695134.1">
    <property type="nucleotide sequence ID" value="NZ_CP118181.1"/>
</dbReference>
<dbReference type="Pfam" id="PF00226">
    <property type="entry name" value="DnaJ"/>
    <property type="match status" value="1"/>
</dbReference>
<feature type="transmembrane region" description="Helical" evidence="1">
    <location>
        <begin position="120"/>
        <end position="153"/>
    </location>
</feature>
<dbReference type="Gene3D" id="1.10.287.110">
    <property type="entry name" value="DnaJ domain"/>
    <property type="match status" value="1"/>
</dbReference>
<feature type="domain" description="J" evidence="2">
    <location>
        <begin position="6"/>
        <end position="76"/>
    </location>
</feature>
<proteinExistence type="predicted"/>
<dbReference type="EMBL" id="JAATLM010000001">
    <property type="protein sequence ID" value="NIZ69030.1"/>
    <property type="molecule type" value="Genomic_DNA"/>
</dbReference>
<accession>A0A968GI29</accession>
<dbReference type="PROSITE" id="PS50076">
    <property type="entry name" value="DNAJ_2"/>
    <property type="match status" value="1"/>
</dbReference>
<dbReference type="SUPFAM" id="SSF46565">
    <property type="entry name" value="Chaperone J-domain"/>
    <property type="match status" value="1"/>
</dbReference>
<comment type="caution">
    <text evidence="3">The sequence shown here is derived from an EMBL/GenBank/DDBJ whole genome shotgun (WGS) entry which is preliminary data.</text>
</comment>
<sequence>MAVGSTYYDILGVSKEASSEEIRKAYKSLAMKYHPDRLNGLPASQQASMTEKMKEITNAYTTLKDENLRKKYDNQLYMQQNFSGNSSFSAGDPFQRSSQQRYHFYTYRSSRPRASAGGSLLHVLITFGIIALFLAIALIFWPILLILFLLSILRIRMR</sequence>
<dbReference type="Proteomes" id="UP000778951">
    <property type="component" value="Unassembled WGS sequence"/>
</dbReference>
<keyword evidence="1" id="KW-1133">Transmembrane helix</keyword>
<evidence type="ECO:0000259" key="2">
    <source>
        <dbReference type="PROSITE" id="PS50076"/>
    </source>
</evidence>
<keyword evidence="1" id="KW-0812">Transmembrane</keyword>
<dbReference type="PRINTS" id="PR00625">
    <property type="entry name" value="JDOMAIN"/>
</dbReference>
<dbReference type="InterPro" id="IPR036869">
    <property type="entry name" value="J_dom_sf"/>
</dbReference>
<protein>
    <submittedName>
        <fullName evidence="3">J domain-containing protein</fullName>
    </submittedName>
</protein>
<dbReference type="SMART" id="SM00271">
    <property type="entry name" value="DnaJ"/>
    <property type="match status" value="1"/>
</dbReference>